<evidence type="ECO:0000313" key="2">
    <source>
        <dbReference type="EnsemblMetazoa" id="PPA29979.1"/>
    </source>
</evidence>
<proteinExistence type="predicted"/>
<organism evidence="2 3">
    <name type="scientific">Pristionchus pacificus</name>
    <name type="common">Parasitic nematode worm</name>
    <dbReference type="NCBI Taxonomy" id="54126"/>
    <lineage>
        <taxon>Eukaryota</taxon>
        <taxon>Metazoa</taxon>
        <taxon>Ecdysozoa</taxon>
        <taxon>Nematoda</taxon>
        <taxon>Chromadorea</taxon>
        <taxon>Rhabditida</taxon>
        <taxon>Rhabditina</taxon>
        <taxon>Diplogasteromorpha</taxon>
        <taxon>Diplogasteroidea</taxon>
        <taxon>Neodiplogasteridae</taxon>
        <taxon>Pristionchus</taxon>
    </lineage>
</organism>
<name>A0A2A6CDF6_PRIPA</name>
<dbReference type="Proteomes" id="UP000005239">
    <property type="component" value="Unassembled WGS sequence"/>
</dbReference>
<sequence>MRNLFRCAGSSTSFSEPLVIVGPDQASTVINENLKSFILQDLLISAESQASEADNRPSGSHVQSAVQADAASTPSYRPSHAFVHHPYARPVYRTRATVYSVRTEQECAGSSRSLSEQREVDESTIADADLDLVMTAEANAIEADDRPSTSQVDAPCRRSHSFVVNHPYAWPGH</sequence>
<gene>
    <name evidence="2" type="primary">WBGene00202847</name>
</gene>
<protein>
    <submittedName>
        <fullName evidence="2">Uncharacterized protein</fullName>
    </submittedName>
</protein>
<reference evidence="3" key="1">
    <citation type="journal article" date="2008" name="Nat. Genet.">
        <title>The Pristionchus pacificus genome provides a unique perspective on nematode lifestyle and parasitism.</title>
        <authorList>
            <person name="Dieterich C."/>
            <person name="Clifton S.W."/>
            <person name="Schuster L.N."/>
            <person name="Chinwalla A."/>
            <person name="Delehaunty K."/>
            <person name="Dinkelacker I."/>
            <person name="Fulton L."/>
            <person name="Fulton R."/>
            <person name="Godfrey J."/>
            <person name="Minx P."/>
            <person name="Mitreva M."/>
            <person name="Roeseler W."/>
            <person name="Tian H."/>
            <person name="Witte H."/>
            <person name="Yang S.P."/>
            <person name="Wilson R.K."/>
            <person name="Sommer R.J."/>
        </authorList>
    </citation>
    <scope>NUCLEOTIDE SEQUENCE [LARGE SCALE GENOMIC DNA]</scope>
    <source>
        <strain evidence="3">PS312</strain>
    </source>
</reference>
<reference evidence="2" key="2">
    <citation type="submission" date="2022-06" db="UniProtKB">
        <authorList>
            <consortium name="EnsemblMetazoa"/>
        </authorList>
    </citation>
    <scope>IDENTIFICATION</scope>
    <source>
        <strain evidence="2">PS312</strain>
    </source>
</reference>
<accession>A0A8R1UMG0</accession>
<evidence type="ECO:0000313" key="3">
    <source>
        <dbReference type="Proteomes" id="UP000005239"/>
    </source>
</evidence>
<feature type="region of interest" description="Disordered" evidence="1">
    <location>
        <begin position="50"/>
        <end position="81"/>
    </location>
</feature>
<dbReference type="AlphaFoldDB" id="A0A2A6CDF6"/>
<keyword evidence="3" id="KW-1185">Reference proteome</keyword>
<evidence type="ECO:0000256" key="1">
    <source>
        <dbReference type="SAM" id="MobiDB-lite"/>
    </source>
</evidence>
<feature type="compositionally biased region" description="Polar residues" evidence="1">
    <location>
        <begin position="50"/>
        <end position="76"/>
    </location>
</feature>
<dbReference type="EnsemblMetazoa" id="PPA29979.1">
    <property type="protein sequence ID" value="PPA29979.1"/>
    <property type="gene ID" value="WBGene00202847"/>
</dbReference>
<accession>A0A2A6CDF6</accession>